<dbReference type="SMART" id="SM01401">
    <property type="entry name" value="Sds3"/>
    <property type="match status" value="1"/>
</dbReference>
<evidence type="ECO:0000256" key="3">
    <source>
        <dbReference type="ARBA" id="ARBA00023015"/>
    </source>
</evidence>
<evidence type="ECO:0000256" key="1">
    <source>
        <dbReference type="ARBA" id="ARBA00004123"/>
    </source>
</evidence>
<dbReference type="GO" id="GO:0005654">
    <property type="term" value="C:nucleoplasm"/>
    <property type="evidence" value="ECO:0007669"/>
    <property type="project" value="UniProtKB-ARBA"/>
</dbReference>
<organism evidence="8 9">
    <name type="scientific">Phytophthora citrophthora</name>
    <dbReference type="NCBI Taxonomy" id="4793"/>
    <lineage>
        <taxon>Eukaryota</taxon>
        <taxon>Sar</taxon>
        <taxon>Stramenopiles</taxon>
        <taxon>Oomycota</taxon>
        <taxon>Peronosporomycetes</taxon>
        <taxon>Peronosporales</taxon>
        <taxon>Peronosporaceae</taxon>
        <taxon>Phytophthora</taxon>
    </lineage>
</organism>
<evidence type="ECO:0000313" key="8">
    <source>
        <dbReference type="EMBL" id="KAK1943988.1"/>
    </source>
</evidence>
<feature type="region of interest" description="Disordered" evidence="7">
    <location>
        <begin position="299"/>
        <end position="326"/>
    </location>
</feature>
<protein>
    <submittedName>
        <fullName evidence="8">Uncharacterized protein</fullName>
    </submittedName>
</protein>
<evidence type="ECO:0000256" key="5">
    <source>
        <dbReference type="ARBA" id="ARBA00023242"/>
    </source>
</evidence>
<name>A0AAD9LNK8_9STRA</name>
<dbReference type="AlphaFoldDB" id="A0AAD9LNK8"/>
<keyword evidence="4" id="KW-0804">Transcription</keyword>
<evidence type="ECO:0000313" key="9">
    <source>
        <dbReference type="Proteomes" id="UP001259832"/>
    </source>
</evidence>
<dbReference type="GO" id="GO:0010468">
    <property type="term" value="P:regulation of gene expression"/>
    <property type="evidence" value="ECO:0007669"/>
    <property type="project" value="UniProtKB-ARBA"/>
</dbReference>
<feature type="compositionally biased region" description="Polar residues" evidence="7">
    <location>
        <begin position="183"/>
        <end position="196"/>
    </location>
</feature>
<keyword evidence="3" id="KW-0805">Transcription regulation</keyword>
<reference evidence="8" key="1">
    <citation type="submission" date="2023-08" db="EMBL/GenBank/DDBJ databases">
        <title>Reference Genome Resource for the Citrus Pathogen Phytophthora citrophthora.</title>
        <authorList>
            <person name="Moller H."/>
            <person name="Coetzee B."/>
            <person name="Rose L.J."/>
            <person name="Van Niekerk J.M."/>
        </authorList>
    </citation>
    <scope>NUCLEOTIDE SEQUENCE</scope>
    <source>
        <strain evidence="8">STE-U-9442</strain>
    </source>
</reference>
<feature type="coiled-coil region" evidence="6">
    <location>
        <begin position="199"/>
        <end position="226"/>
    </location>
</feature>
<keyword evidence="6" id="KW-0175">Coiled coil</keyword>
<feature type="region of interest" description="Disordered" evidence="7">
    <location>
        <begin position="126"/>
        <end position="199"/>
    </location>
</feature>
<sequence>MHINTIYVRCSSALRPLGPLTESKSSFRLVKQSNRRRSVEKQTLSARNKSEPPEELPLSLASPQSPAALYLLLVHSQCQLELWSHWLVTDSPLRRSVPVQFFSHSSGIPVSSTMSTIVVEQPRQSGMATSSPAVKAPVPSANGIKDSAPEPMDVDMDKRDEEKTSVEGSEASVVVSNGKAKTMTATVKRNTESPTETSRKLVEQAKRRLQIQMQFVENAKRKILDETHPDMQQRLQVLLDERDRLLCVAKQRSEYFQNGTNVIFDYECDEANSEYELQCEKLRQDMLEEIHHEMEILHDQRKGGHSSSYARATTRKTRSTRNKSATESGFALDTAQKIKKRAGGYVFQPLENKLGQSEIDHDVRELTNVYEATKKRRMEFDTDGEIPTVAKYYRNKFLYRDWIFQEGDEVYVLNYPASSEYAAVICGITATELLVLSEKGKYYRLVIMDIRQGRVVLTTLSSEHAASRDDLSDASP</sequence>
<evidence type="ECO:0000256" key="6">
    <source>
        <dbReference type="SAM" id="Coils"/>
    </source>
</evidence>
<comment type="caution">
    <text evidence="8">The sequence shown here is derived from an EMBL/GenBank/DDBJ whole genome shotgun (WGS) entry which is preliminary data.</text>
</comment>
<keyword evidence="5" id="KW-0539">Nucleus</keyword>
<comment type="subcellular location">
    <subcellularLocation>
        <location evidence="1">Nucleus</location>
    </subcellularLocation>
</comment>
<dbReference type="EMBL" id="JASMQC010000007">
    <property type="protein sequence ID" value="KAK1943988.1"/>
    <property type="molecule type" value="Genomic_DNA"/>
</dbReference>
<keyword evidence="2" id="KW-0678">Repressor</keyword>
<dbReference type="Proteomes" id="UP001259832">
    <property type="component" value="Unassembled WGS sequence"/>
</dbReference>
<feature type="compositionally biased region" description="Low complexity" evidence="7">
    <location>
        <begin position="166"/>
        <end position="176"/>
    </location>
</feature>
<accession>A0AAD9LNK8</accession>
<dbReference type="InterPro" id="IPR013907">
    <property type="entry name" value="Sds3"/>
</dbReference>
<gene>
    <name evidence="8" type="ORF">P3T76_005384</name>
</gene>
<dbReference type="Pfam" id="PF08598">
    <property type="entry name" value="Sds3"/>
    <property type="match status" value="1"/>
</dbReference>
<proteinExistence type="predicted"/>
<feature type="compositionally biased region" description="Basic and acidic residues" evidence="7">
    <location>
        <begin position="155"/>
        <end position="165"/>
    </location>
</feature>
<evidence type="ECO:0000256" key="2">
    <source>
        <dbReference type="ARBA" id="ARBA00022491"/>
    </source>
</evidence>
<evidence type="ECO:0000256" key="4">
    <source>
        <dbReference type="ARBA" id="ARBA00023163"/>
    </source>
</evidence>
<evidence type="ECO:0000256" key="7">
    <source>
        <dbReference type="SAM" id="MobiDB-lite"/>
    </source>
</evidence>
<keyword evidence="9" id="KW-1185">Reference proteome</keyword>
<feature type="region of interest" description="Disordered" evidence="7">
    <location>
        <begin position="31"/>
        <end position="59"/>
    </location>
</feature>